<accession>A0ABQ8YAK8</accession>
<keyword evidence="3" id="KW-1185">Reference proteome</keyword>
<dbReference type="EMBL" id="JAOAOG010000193">
    <property type="protein sequence ID" value="KAJ6241429.1"/>
    <property type="molecule type" value="Genomic_DNA"/>
</dbReference>
<feature type="compositionally biased region" description="Low complexity" evidence="1">
    <location>
        <begin position="403"/>
        <end position="419"/>
    </location>
</feature>
<feature type="region of interest" description="Disordered" evidence="1">
    <location>
        <begin position="138"/>
        <end position="286"/>
    </location>
</feature>
<organism evidence="2 3">
    <name type="scientific">Anaeramoeba flamelloides</name>
    <dbReference type="NCBI Taxonomy" id="1746091"/>
    <lineage>
        <taxon>Eukaryota</taxon>
        <taxon>Metamonada</taxon>
        <taxon>Anaeramoebidae</taxon>
        <taxon>Anaeramoeba</taxon>
    </lineage>
</organism>
<reference evidence="2" key="1">
    <citation type="submission" date="2022-08" db="EMBL/GenBank/DDBJ databases">
        <title>Novel sulfate-reducing endosymbionts in the free-living metamonad Anaeramoeba.</title>
        <authorList>
            <person name="Jerlstrom-Hultqvist J."/>
            <person name="Cepicka I."/>
            <person name="Gallot-Lavallee L."/>
            <person name="Salas-Leiva D."/>
            <person name="Curtis B.A."/>
            <person name="Zahonova K."/>
            <person name="Pipaliya S."/>
            <person name="Dacks J."/>
            <person name="Roger A.J."/>
        </authorList>
    </citation>
    <scope>NUCLEOTIDE SEQUENCE</scope>
    <source>
        <strain evidence="2">Schooner1</strain>
    </source>
</reference>
<proteinExistence type="predicted"/>
<gene>
    <name evidence="2" type="ORF">M0813_23216</name>
</gene>
<feature type="compositionally biased region" description="Basic residues" evidence="1">
    <location>
        <begin position="264"/>
        <end position="277"/>
    </location>
</feature>
<evidence type="ECO:0000256" key="1">
    <source>
        <dbReference type="SAM" id="MobiDB-lite"/>
    </source>
</evidence>
<dbReference type="Proteomes" id="UP001150062">
    <property type="component" value="Unassembled WGS sequence"/>
</dbReference>
<feature type="region of interest" description="Disordered" evidence="1">
    <location>
        <begin position="403"/>
        <end position="422"/>
    </location>
</feature>
<evidence type="ECO:0000313" key="3">
    <source>
        <dbReference type="Proteomes" id="UP001150062"/>
    </source>
</evidence>
<sequence>MDFSFEYDTQQFNGFFEDLEQVFNESNIDQNESLYKFGGDHPNKNNTISGNDNYTISNDFDMLANENLEKSISFSDEENIPFDLETSLTSLNNVKNGDDNSQNNFRFFEFPETNLNLESNELDLSIISTQLPNEEPLLQEANETNKPNRDIVIGNNDKDKNINTEQNSHSISSTNPSSSLSSTFFEPNCNTNNISNNNNNNNNKNKNNSTTENNNMIKKNSNTTKNKNTIKKKPNKTKNNKIKNNIIKNNNNSETNDDISNIKNNKRSNPRKRRLRNQKSNQQKRTDSYIIESGKEVFKLLTGQLWTITGGAPQKVLTPFTKELAKNIGNVFKANKLEIDNFQSQLKYLLSNSRRTFTEFILEILISVLSLHYSTETTPEITTKFRRILKDVITINKNKNTNMNMNMNMNNKGGNSKDNLQNDQLRNEKQNNEQDSNGIKLQLEEIYHEIFTQDVLMYWFSKRFIDRLSSFFPVEEQQKFFSKHLFFLGKSKFILSCLLLAKDLMKPHGIVEQYSQLINLNYDENPLNLYCNNRGKKLKLVKNLITKYSLNNGNYWSVISKDYISRIKFTTENICQFSPFKQIFENNKLVQLSKKNNFNHPHKKRTLASKDNEVQVQINVDWLSKTGIF</sequence>
<feature type="compositionally biased region" description="Low complexity" evidence="1">
    <location>
        <begin position="168"/>
        <end position="227"/>
    </location>
</feature>
<comment type="caution">
    <text evidence="2">The sequence shown here is derived from an EMBL/GenBank/DDBJ whole genome shotgun (WGS) entry which is preliminary data.</text>
</comment>
<name>A0ABQ8YAK8_9EUKA</name>
<feature type="compositionally biased region" description="Low complexity" evidence="1">
    <location>
        <begin position="242"/>
        <end position="263"/>
    </location>
</feature>
<protein>
    <submittedName>
        <fullName evidence="2">Zinc finger protein zic and gli</fullName>
    </submittedName>
</protein>
<feature type="compositionally biased region" description="Basic residues" evidence="1">
    <location>
        <begin position="228"/>
        <end position="241"/>
    </location>
</feature>
<evidence type="ECO:0000313" key="2">
    <source>
        <dbReference type="EMBL" id="KAJ6241429.1"/>
    </source>
</evidence>